<evidence type="ECO:0000313" key="7">
    <source>
        <dbReference type="EMBL" id="EPD31551.1"/>
    </source>
</evidence>
<keyword evidence="2" id="KW-1003">Cell membrane</keyword>
<dbReference type="RefSeq" id="WP_016444661.1">
    <property type="nucleotide sequence ID" value="NZ_KE150266.1"/>
</dbReference>
<feature type="transmembrane region" description="Helical" evidence="6">
    <location>
        <begin position="71"/>
        <end position="88"/>
    </location>
</feature>
<feature type="transmembrane region" description="Helical" evidence="6">
    <location>
        <begin position="160"/>
        <end position="187"/>
    </location>
</feature>
<evidence type="ECO:0000256" key="2">
    <source>
        <dbReference type="ARBA" id="ARBA00022475"/>
    </source>
</evidence>
<dbReference type="Proteomes" id="UP000014387">
    <property type="component" value="Unassembled WGS sequence"/>
</dbReference>
<dbReference type="PANTHER" id="PTHR30086">
    <property type="entry name" value="ARGININE EXPORTER PROTEIN ARGO"/>
    <property type="match status" value="1"/>
</dbReference>
<evidence type="ECO:0000313" key="8">
    <source>
        <dbReference type="Proteomes" id="UP000014387"/>
    </source>
</evidence>
<dbReference type="InterPro" id="IPR001123">
    <property type="entry name" value="LeuE-type"/>
</dbReference>
<reference evidence="7 8" key="1">
    <citation type="submission" date="2013-05" db="EMBL/GenBank/DDBJ databases">
        <title>The Genome Sequence of Actinomyces europaeus ACS-120-V-COL10B.</title>
        <authorList>
            <consortium name="The Broad Institute Genomics Platform"/>
            <person name="Earl A."/>
            <person name="Ward D."/>
            <person name="Feldgarden M."/>
            <person name="Gevers D."/>
            <person name="Saerens B."/>
            <person name="Vaneechoutte M."/>
            <person name="Walker B."/>
            <person name="Young S."/>
            <person name="Zeng Q."/>
            <person name="Gargeya S."/>
            <person name="Fitzgerald M."/>
            <person name="Haas B."/>
            <person name="Abouelleil A."/>
            <person name="Allen A.W."/>
            <person name="Alvarado L."/>
            <person name="Arachchi H.M."/>
            <person name="Berlin A.M."/>
            <person name="Chapman S.B."/>
            <person name="Gainer-Dewar J."/>
            <person name="Goldberg J."/>
            <person name="Griggs A."/>
            <person name="Gujja S."/>
            <person name="Hansen M."/>
            <person name="Howarth C."/>
            <person name="Imamovic A."/>
            <person name="Ireland A."/>
            <person name="Larimer J."/>
            <person name="McCowan C."/>
            <person name="Murphy C."/>
            <person name="Pearson M."/>
            <person name="Poon T.W."/>
            <person name="Priest M."/>
            <person name="Roberts A."/>
            <person name="Saif S."/>
            <person name="Shea T."/>
            <person name="Sisk P."/>
            <person name="Sykes S."/>
            <person name="Wortman J."/>
            <person name="Nusbaum C."/>
            <person name="Birren B."/>
        </authorList>
    </citation>
    <scope>NUCLEOTIDE SEQUENCE [LARGE SCALE GENOMIC DNA]</scope>
    <source>
        <strain evidence="7 8">ACS-120-V-Col10b</strain>
    </source>
</reference>
<keyword evidence="4 6" id="KW-1133">Transmembrane helix</keyword>
<evidence type="ECO:0008006" key="9">
    <source>
        <dbReference type="Google" id="ProtNLM"/>
    </source>
</evidence>
<keyword evidence="8" id="KW-1185">Reference proteome</keyword>
<sequence>MTTSVWLTLLTTFTLAVISPGPDFLATLRMTLSRGRSRGIATGIGIGAGTSLWAIGTMAGVVALISRSETAFFIVRLLGAVFLAGYGIRILMSLMRSKGAATTEDANAAQVTASGEPYPVWKAFRLGFLTTTVGNPKAVIFFTTLFASMLPPSITVLEGAALTVVMVTISSTWFTAVALAASVPAFVRGYERLHKPIDAVLGSLFVVLGVLLIPWGTLFT</sequence>
<feature type="transmembrane region" description="Helical" evidence="6">
    <location>
        <begin position="6"/>
        <end position="28"/>
    </location>
</feature>
<dbReference type="GO" id="GO:0015171">
    <property type="term" value="F:amino acid transmembrane transporter activity"/>
    <property type="evidence" value="ECO:0007669"/>
    <property type="project" value="TreeGrafter"/>
</dbReference>
<accession>A0A9W5VX25</accession>
<evidence type="ECO:0000256" key="4">
    <source>
        <dbReference type="ARBA" id="ARBA00022989"/>
    </source>
</evidence>
<dbReference type="PANTHER" id="PTHR30086:SF20">
    <property type="entry name" value="ARGININE EXPORTER PROTEIN ARGO-RELATED"/>
    <property type="match status" value="1"/>
</dbReference>
<evidence type="ECO:0000256" key="1">
    <source>
        <dbReference type="ARBA" id="ARBA00004651"/>
    </source>
</evidence>
<evidence type="ECO:0000256" key="3">
    <source>
        <dbReference type="ARBA" id="ARBA00022692"/>
    </source>
</evidence>
<dbReference type="EMBL" id="AGWN01000001">
    <property type="protein sequence ID" value="EPD31551.1"/>
    <property type="molecule type" value="Genomic_DNA"/>
</dbReference>
<feature type="transmembrane region" description="Helical" evidence="6">
    <location>
        <begin position="138"/>
        <end position="154"/>
    </location>
</feature>
<comment type="caution">
    <text evidence="7">The sequence shown here is derived from an EMBL/GenBank/DDBJ whole genome shotgun (WGS) entry which is preliminary data.</text>
</comment>
<evidence type="ECO:0000256" key="6">
    <source>
        <dbReference type="SAM" id="Phobius"/>
    </source>
</evidence>
<gene>
    <name evidence="7" type="ORF">HMPREF9238_01327</name>
</gene>
<name>A0A9W5VX25_9ACTO</name>
<comment type="subcellular location">
    <subcellularLocation>
        <location evidence="1">Cell membrane</location>
        <topology evidence="1">Multi-pass membrane protein</topology>
    </subcellularLocation>
</comment>
<organism evidence="7 8">
    <name type="scientific">Gleimia europaea ACS-120-V-Col10b</name>
    <dbReference type="NCBI Taxonomy" id="883069"/>
    <lineage>
        <taxon>Bacteria</taxon>
        <taxon>Bacillati</taxon>
        <taxon>Actinomycetota</taxon>
        <taxon>Actinomycetes</taxon>
        <taxon>Actinomycetales</taxon>
        <taxon>Actinomycetaceae</taxon>
        <taxon>Gleimia</taxon>
    </lineage>
</organism>
<proteinExistence type="predicted"/>
<evidence type="ECO:0000256" key="5">
    <source>
        <dbReference type="ARBA" id="ARBA00023136"/>
    </source>
</evidence>
<protein>
    <recommendedName>
        <fullName evidence="9">Homoserine/Threonine efflux protein</fullName>
    </recommendedName>
</protein>
<keyword evidence="5 6" id="KW-0472">Membrane</keyword>
<dbReference type="AlphaFoldDB" id="A0A9W5VX25"/>
<dbReference type="Pfam" id="PF01810">
    <property type="entry name" value="LysE"/>
    <property type="match status" value="1"/>
</dbReference>
<dbReference type="GO" id="GO:0005886">
    <property type="term" value="C:plasma membrane"/>
    <property type="evidence" value="ECO:0007669"/>
    <property type="project" value="UniProtKB-SubCell"/>
</dbReference>
<dbReference type="OrthoDB" id="3175972at2"/>
<feature type="transmembrane region" description="Helical" evidence="6">
    <location>
        <begin position="199"/>
        <end position="218"/>
    </location>
</feature>
<feature type="transmembrane region" description="Helical" evidence="6">
    <location>
        <begin position="40"/>
        <end position="65"/>
    </location>
</feature>
<keyword evidence="3 6" id="KW-0812">Transmembrane</keyword>